<dbReference type="EMBL" id="CM041536">
    <property type="protein sequence ID" value="KAI3370558.1"/>
    <property type="molecule type" value="Genomic_DNA"/>
</dbReference>
<sequence length="812" mass="91610">MCECSQVSLKQKMLHSQFSLWVFTQRVNNVPLLPAICVEGYYGNPVSRQPCQPCLCPDVQSSGRFFATSCLHDPQSLSLTCNCRKGHTGPRCDRCRPGFYGNLALPGASCEECPCNNNIDLDNQNACDGLTGQCLRCLHNTMGPHCQDCKPGYYGNALNQDCKECSCDRRGTEATQCPLASPCICDSRTGQCPCRRGVVGVFCDECEDGYWNLDGASGCQPCSCDPVNSASNICNKARPPTSQSCSEYAEFPCSACDCNMEGTERSCDPETGECMCRIGVTGIFCDECAPGYDSAFPACKPCHPCTVLWAQNITDVQRAAQRMRSFLPHHGEDLQPEDGQHQRMLEMHSKLDSLSNLTGLSPPKVEKVEKLCLMIKKLKDAIDPNVILTDPSPLLNTEIDNIRLEFKKLFNNLKILVEDPEDEDEFPEEQLDEIQKLHKAFMSDEKRVRNANKALEDSMDTRQEVKHKLSMCSSSGDLAPLEKKMKDLSMVSLNQQINDAKQAAEDTKDQAKGLQDRITDNMDSFERDKNKTKELIQRVKDYLMDEMVPPEDIEKMARAVLDIQLPRSPDQIQSMINNINNLLSNATNFQDDLKNLEMQAKTAQDLLQRAREIKERTKSTDVTEISRDIYEAEKVQNKANDDLETASRDRDPTRDRVQDIKDKLDDMETKLLNRRPDLTEDIEALKKKTDQNREMARDTREAADSVLKNTADTETEMDSVVQLFEHLKEENLNQTEQGEAKERLKNIVEEAAKMKKQVEDKLRQIQDLEKKIQQLIRSKEDKAAEVTMLLETVDSLRKEISKRADGYTACTS</sequence>
<protein>
    <submittedName>
        <fullName evidence="1">Uncharacterized protein</fullName>
    </submittedName>
</protein>
<name>A0ACB8WT03_9TELE</name>
<gene>
    <name evidence="1" type="ORF">L3Q82_007070</name>
</gene>
<dbReference type="Proteomes" id="UP000831701">
    <property type="component" value="Chromosome 6"/>
</dbReference>
<proteinExistence type="predicted"/>
<organism evidence="1 2">
    <name type="scientific">Scortum barcoo</name>
    <name type="common">barcoo grunter</name>
    <dbReference type="NCBI Taxonomy" id="214431"/>
    <lineage>
        <taxon>Eukaryota</taxon>
        <taxon>Metazoa</taxon>
        <taxon>Chordata</taxon>
        <taxon>Craniata</taxon>
        <taxon>Vertebrata</taxon>
        <taxon>Euteleostomi</taxon>
        <taxon>Actinopterygii</taxon>
        <taxon>Neopterygii</taxon>
        <taxon>Teleostei</taxon>
        <taxon>Neoteleostei</taxon>
        <taxon>Acanthomorphata</taxon>
        <taxon>Eupercaria</taxon>
        <taxon>Centrarchiformes</taxon>
        <taxon>Terapontoidei</taxon>
        <taxon>Terapontidae</taxon>
        <taxon>Scortum</taxon>
    </lineage>
</organism>
<comment type="caution">
    <text evidence="1">The sequence shown here is derived from an EMBL/GenBank/DDBJ whole genome shotgun (WGS) entry which is preliminary data.</text>
</comment>
<evidence type="ECO:0000313" key="1">
    <source>
        <dbReference type="EMBL" id="KAI3370558.1"/>
    </source>
</evidence>
<evidence type="ECO:0000313" key="2">
    <source>
        <dbReference type="Proteomes" id="UP000831701"/>
    </source>
</evidence>
<reference evidence="1" key="1">
    <citation type="submission" date="2022-04" db="EMBL/GenBank/DDBJ databases">
        <title>Jade perch genome.</title>
        <authorList>
            <person name="Chao B."/>
        </authorList>
    </citation>
    <scope>NUCLEOTIDE SEQUENCE</scope>
    <source>
        <strain evidence="1">CB-2022</strain>
    </source>
</reference>
<accession>A0ACB8WT03</accession>
<keyword evidence="2" id="KW-1185">Reference proteome</keyword>